<dbReference type="KEGG" id="msea:METESE_26220"/>
<evidence type="ECO:0000313" key="3">
    <source>
        <dbReference type="EMBL" id="BDU77664.1"/>
    </source>
</evidence>
<evidence type="ECO:0000259" key="2">
    <source>
        <dbReference type="Pfam" id="PF00149"/>
    </source>
</evidence>
<dbReference type="PANTHER" id="PTHR46546:SF4">
    <property type="entry name" value="SHEWANELLA-LIKE PROTEIN PHOSPHATASE 1"/>
    <property type="match status" value="1"/>
</dbReference>
<organism evidence="3 4">
    <name type="scientific">Mesoterricola sediminis</name>
    <dbReference type="NCBI Taxonomy" id="2927980"/>
    <lineage>
        <taxon>Bacteria</taxon>
        <taxon>Pseudomonadati</taxon>
        <taxon>Acidobacteriota</taxon>
        <taxon>Holophagae</taxon>
        <taxon>Holophagales</taxon>
        <taxon>Holophagaceae</taxon>
        <taxon>Mesoterricola</taxon>
    </lineage>
</organism>
<dbReference type="InterPro" id="IPR029052">
    <property type="entry name" value="Metallo-depent_PP-like"/>
</dbReference>
<dbReference type="Pfam" id="PF00149">
    <property type="entry name" value="Metallophos"/>
    <property type="match status" value="1"/>
</dbReference>
<reference evidence="3" key="1">
    <citation type="journal article" date="2023" name="Int. J. Syst. Evol. Microbiol.">
        <title>Mesoterricola silvestris gen. nov., sp. nov., Mesoterricola sediminis sp. nov., Geothrix oryzae sp. nov., Geothrix edaphica sp. nov., Geothrix rubra sp. nov., and Geothrix limicola sp. nov., six novel members of Acidobacteriota isolated from soils.</title>
        <authorList>
            <person name="Itoh H."/>
            <person name="Sugisawa Y."/>
            <person name="Mise K."/>
            <person name="Xu Z."/>
            <person name="Kuniyasu M."/>
            <person name="Ushijima N."/>
            <person name="Kawano K."/>
            <person name="Kobayashi E."/>
            <person name="Shiratori Y."/>
            <person name="Masuda Y."/>
            <person name="Senoo K."/>
        </authorList>
    </citation>
    <scope>NUCLEOTIDE SEQUENCE</scope>
    <source>
        <strain evidence="3">W786</strain>
    </source>
</reference>
<dbReference type="EMBL" id="AP027081">
    <property type="protein sequence ID" value="BDU77664.1"/>
    <property type="molecule type" value="Genomic_DNA"/>
</dbReference>
<name>A0AA48GTW0_9BACT</name>
<dbReference type="RefSeq" id="WP_243346247.1">
    <property type="nucleotide sequence ID" value="NZ_AP027081.1"/>
</dbReference>
<feature type="domain" description="Calcineurin-like phosphoesterase" evidence="2">
    <location>
        <begin position="85"/>
        <end position="292"/>
    </location>
</feature>
<dbReference type="InterPro" id="IPR004843">
    <property type="entry name" value="Calcineurin-like_PHP"/>
</dbReference>
<sequence>MLRSLLPAVLTTLALAAPPYPAAPAEDGPHVVWKGDQARVLTYRDGRREERDLPAPWRLEAAGTVHTLAPEAPGPAQADFPAPERIAAVSDVHGHLDNLARLLAAQGILDAAGHWAFGTGHLVINGDVCDKGPQVTQLLWFIRGLESQAAAAGGRVHLVLGNHEAMTLRGNHRSLHPAYRNQGLSPQELLGPDTELGRWLRAKPVLLKLGDTLFVHAGVAPALLKAELPLAACNARFRRVLDAPGKDLLLTKQGPIWYRGLLSRGGAAEASPEEVQAILDAFGVARIVVGHVVLGEVKAFHGGRVFGIDADMEAGRPGELWLLTGGRPWRGLPDGRRLPL</sequence>
<accession>A0AA48GTW0</accession>
<dbReference type="AlphaFoldDB" id="A0AA48GTW0"/>
<dbReference type="Gene3D" id="3.60.21.10">
    <property type="match status" value="1"/>
</dbReference>
<dbReference type="SUPFAM" id="SSF56300">
    <property type="entry name" value="Metallo-dependent phosphatases"/>
    <property type="match status" value="1"/>
</dbReference>
<evidence type="ECO:0000256" key="1">
    <source>
        <dbReference type="SAM" id="SignalP"/>
    </source>
</evidence>
<gene>
    <name evidence="3" type="ORF">METESE_26220</name>
</gene>
<evidence type="ECO:0000313" key="4">
    <source>
        <dbReference type="Proteomes" id="UP001228113"/>
    </source>
</evidence>
<dbReference type="Proteomes" id="UP001228113">
    <property type="component" value="Chromosome"/>
</dbReference>
<dbReference type="GO" id="GO:0016787">
    <property type="term" value="F:hydrolase activity"/>
    <property type="evidence" value="ECO:0007669"/>
    <property type="project" value="InterPro"/>
</dbReference>
<dbReference type="PANTHER" id="PTHR46546">
    <property type="entry name" value="SHEWANELLA-LIKE PROTEIN PHOSPHATASE 1"/>
    <property type="match status" value="1"/>
</dbReference>
<feature type="signal peptide" evidence="1">
    <location>
        <begin position="1"/>
        <end position="22"/>
    </location>
</feature>
<feature type="chain" id="PRO_5041417952" description="Calcineurin-like phosphoesterase domain-containing protein" evidence="1">
    <location>
        <begin position="23"/>
        <end position="340"/>
    </location>
</feature>
<keyword evidence="1" id="KW-0732">Signal</keyword>
<keyword evidence="4" id="KW-1185">Reference proteome</keyword>
<protein>
    <recommendedName>
        <fullName evidence="2">Calcineurin-like phosphoesterase domain-containing protein</fullName>
    </recommendedName>
</protein>
<proteinExistence type="predicted"/>